<comment type="caution">
    <text evidence="1">The sequence shown here is derived from an EMBL/GenBank/DDBJ whole genome shotgun (WGS) entry which is preliminary data.</text>
</comment>
<accession>F3FTV4</accession>
<proteinExistence type="predicted"/>
<sequence length="38" mass="4212">MVKVEETQTRVLIQIRQIMMNMPAQCAVDQPVAGLGVL</sequence>
<evidence type="ECO:0000313" key="2">
    <source>
        <dbReference type="Proteomes" id="UP000004471"/>
    </source>
</evidence>
<protein>
    <submittedName>
        <fullName evidence="1">Uncharacterized protein</fullName>
    </submittedName>
</protein>
<dbReference type="EMBL" id="AEAH01001825">
    <property type="protein sequence ID" value="EGH33646.1"/>
    <property type="molecule type" value="Genomic_DNA"/>
</dbReference>
<evidence type="ECO:0000313" key="1">
    <source>
        <dbReference type="EMBL" id="EGH33646.1"/>
    </source>
</evidence>
<dbReference type="HOGENOM" id="CLU_3337349_0_0_6"/>
<gene>
    <name evidence="1" type="ORF">PSYJA_33925</name>
</gene>
<reference evidence="1 2" key="1">
    <citation type="journal article" date="2011" name="PLoS Pathog.">
        <title>Dynamic evolution of pathogenicity revealed by sequencing and comparative genomics of 19 Pseudomonas syringae isolates.</title>
        <authorList>
            <person name="Baltrus D.A."/>
            <person name="Nishimura M.T."/>
            <person name="Romanchuk A."/>
            <person name="Chang J.H."/>
            <person name="Mukhtar M.S."/>
            <person name="Cherkis K."/>
            <person name="Roach J."/>
            <person name="Grant S.R."/>
            <person name="Jones C.D."/>
            <person name="Dangl J.L."/>
        </authorList>
    </citation>
    <scope>NUCLEOTIDE SEQUENCE [LARGE SCALE GENOMIC DNA]</scope>
    <source>
        <strain evidence="2">M301072PT</strain>
    </source>
</reference>
<feature type="non-terminal residue" evidence="1">
    <location>
        <position position="38"/>
    </location>
</feature>
<organism evidence="1 2">
    <name type="scientific">Pseudomonas syringae pv. japonica str. M301072</name>
    <dbReference type="NCBI Taxonomy" id="629262"/>
    <lineage>
        <taxon>Bacteria</taxon>
        <taxon>Pseudomonadati</taxon>
        <taxon>Pseudomonadota</taxon>
        <taxon>Gammaproteobacteria</taxon>
        <taxon>Pseudomonadales</taxon>
        <taxon>Pseudomonadaceae</taxon>
        <taxon>Pseudomonas</taxon>
        <taxon>Pseudomonas syringae</taxon>
    </lineage>
</organism>
<dbReference type="AlphaFoldDB" id="F3FTV4"/>
<name>F3FTV4_PSESX</name>
<dbReference type="Proteomes" id="UP000004471">
    <property type="component" value="Unassembled WGS sequence"/>
</dbReference>